<keyword evidence="2" id="KW-1185">Reference proteome</keyword>
<protein>
    <submittedName>
        <fullName evidence="1">F-box domain-containing protein</fullName>
    </submittedName>
</protein>
<dbReference type="Proteomes" id="UP000623467">
    <property type="component" value="Unassembled WGS sequence"/>
</dbReference>
<dbReference type="OrthoDB" id="2840257at2759"/>
<reference evidence="1" key="1">
    <citation type="submission" date="2020-05" db="EMBL/GenBank/DDBJ databases">
        <title>Mycena genomes resolve the evolution of fungal bioluminescence.</title>
        <authorList>
            <person name="Tsai I.J."/>
        </authorList>
    </citation>
    <scope>NUCLEOTIDE SEQUENCE</scope>
    <source>
        <strain evidence="1">160909Yilan</strain>
    </source>
</reference>
<dbReference type="AlphaFoldDB" id="A0A8H7D7B7"/>
<gene>
    <name evidence="1" type="ORF">MSAN_01184900</name>
</gene>
<organism evidence="1 2">
    <name type="scientific">Mycena sanguinolenta</name>
    <dbReference type="NCBI Taxonomy" id="230812"/>
    <lineage>
        <taxon>Eukaryota</taxon>
        <taxon>Fungi</taxon>
        <taxon>Dikarya</taxon>
        <taxon>Basidiomycota</taxon>
        <taxon>Agaricomycotina</taxon>
        <taxon>Agaricomycetes</taxon>
        <taxon>Agaricomycetidae</taxon>
        <taxon>Agaricales</taxon>
        <taxon>Marasmiineae</taxon>
        <taxon>Mycenaceae</taxon>
        <taxon>Mycena</taxon>
    </lineage>
</organism>
<evidence type="ECO:0000313" key="2">
    <source>
        <dbReference type="Proteomes" id="UP000623467"/>
    </source>
</evidence>
<proteinExistence type="predicted"/>
<name>A0A8H7D7B7_9AGAR</name>
<comment type="caution">
    <text evidence="1">The sequence shown here is derived from an EMBL/GenBank/DDBJ whole genome shotgun (WGS) entry which is preliminary data.</text>
</comment>
<evidence type="ECO:0000313" key="1">
    <source>
        <dbReference type="EMBL" id="KAF7361513.1"/>
    </source>
</evidence>
<sequence>MSLQELCARLSELNAVEIDTRPDLQKVSEKLQRDKILVQRQLNAVRDPIARLPLELSSEIFLRSLSPFPKPGVSHAPMLLLNVCNAWTDIALSTPDLWTAIQIEFPCTDDLAHLLPIWFLRARARPLSVFFRGDFWMWNPIVSSVIWRHGPQLGHLKTLHDCKHGDESNIVIDLFHGATPKAMPLLKHLMLQTSDSTTWQRYLPHQILDILRLAPNIIDCVLGTMWGVPESRFTGEKPTLASLRRLTFGERESINNDDLIFNHLSLPALEALSVSVRFPSAPLLRLLERSAPPLQELTMGWSQYLGMNSDYLHECLHHIPSLASFRMWEPSAEIVVNFFAALADSPSLLPNLCRLAFHMTIRSSPQITDLFWRPLLRAVSTRRMDLHVGNFLEAPPPDILAALQDLADDRSHVNGDKRDDCDPQVFDFQFSFSSRAKQFAKRYETQPVFCEQPPRGDFDFGASAGTTLG</sequence>
<dbReference type="EMBL" id="JACAZH010000008">
    <property type="protein sequence ID" value="KAF7361513.1"/>
    <property type="molecule type" value="Genomic_DNA"/>
</dbReference>
<accession>A0A8H7D7B7</accession>